<feature type="signal peptide" evidence="1">
    <location>
        <begin position="1"/>
        <end position="25"/>
    </location>
</feature>
<dbReference type="Gene3D" id="2.40.160.20">
    <property type="match status" value="1"/>
</dbReference>
<protein>
    <submittedName>
        <fullName evidence="3">DUF6089 family protein</fullName>
    </submittedName>
</protein>
<accession>A0ABT9BBC4</accession>
<keyword evidence="1" id="KW-0732">Signal</keyword>
<dbReference type="EMBL" id="JAUQSY010000005">
    <property type="protein sequence ID" value="MDO7874989.1"/>
    <property type="molecule type" value="Genomic_DNA"/>
</dbReference>
<proteinExistence type="predicted"/>
<evidence type="ECO:0000256" key="1">
    <source>
        <dbReference type="SAM" id="SignalP"/>
    </source>
</evidence>
<dbReference type="Proteomes" id="UP001176429">
    <property type="component" value="Unassembled WGS sequence"/>
</dbReference>
<feature type="domain" description="DUF6089" evidence="2">
    <location>
        <begin position="31"/>
        <end position="223"/>
    </location>
</feature>
<dbReference type="InterPro" id="IPR045743">
    <property type="entry name" value="DUF6089"/>
</dbReference>
<evidence type="ECO:0000313" key="4">
    <source>
        <dbReference type="Proteomes" id="UP001176429"/>
    </source>
</evidence>
<organism evidence="3 4">
    <name type="scientific">Hymenobacter aranciens</name>
    <dbReference type="NCBI Taxonomy" id="3063996"/>
    <lineage>
        <taxon>Bacteria</taxon>
        <taxon>Pseudomonadati</taxon>
        <taxon>Bacteroidota</taxon>
        <taxon>Cytophagia</taxon>
        <taxon>Cytophagales</taxon>
        <taxon>Hymenobacteraceae</taxon>
        <taxon>Hymenobacter</taxon>
    </lineage>
</organism>
<dbReference type="RefSeq" id="WP_305006302.1">
    <property type="nucleotide sequence ID" value="NZ_JAUQSY010000005.1"/>
</dbReference>
<gene>
    <name evidence="3" type="ORF">Q5H93_09635</name>
</gene>
<evidence type="ECO:0000313" key="3">
    <source>
        <dbReference type="EMBL" id="MDO7874989.1"/>
    </source>
</evidence>
<dbReference type="SUPFAM" id="SSF56925">
    <property type="entry name" value="OMPA-like"/>
    <property type="match status" value="1"/>
</dbReference>
<dbReference type="Pfam" id="PF19573">
    <property type="entry name" value="DUF6089"/>
    <property type="match status" value="1"/>
</dbReference>
<evidence type="ECO:0000259" key="2">
    <source>
        <dbReference type="Pfam" id="PF19573"/>
    </source>
</evidence>
<dbReference type="InterPro" id="IPR011250">
    <property type="entry name" value="OMP/PagP_B-barrel"/>
</dbReference>
<reference evidence="3" key="1">
    <citation type="submission" date="2023-07" db="EMBL/GenBank/DDBJ databases">
        <authorList>
            <person name="Kim M.K."/>
        </authorList>
    </citation>
    <scope>NUCLEOTIDE SEQUENCE</scope>
    <source>
        <strain evidence="3">ASUV-10-1</strain>
    </source>
</reference>
<comment type="caution">
    <text evidence="3">The sequence shown here is derived from an EMBL/GenBank/DDBJ whole genome shotgun (WGS) entry which is preliminary data.</text>
</comment>
<feature type="chain" id="PRO_5045645025" evidence="1">
    <location>
        <begin position="26"/>
        <end position="305"/>
    </location>
</feature>
<keyword evidence="4" id="KW-1185">Reference proteome</keyword>
<name>A0ABT9BBC4_9BACT</name>
<sequence>MKNIFTYPTALLLGLGLLAAPKAEAQQFSKRKKYNSVGFSLNAMNYFGDVTPQTNFTSFRFGATRPNVGVSITRRFTPRVSGRLALSYGRITGDDSKAADSGDPDAVFRYNRNMSFRNDILEVSGVVIVDLIENRNNYLKRPDFVPYVFAGVAGFYHDPKGLYKNGEYVSLANLKTEGQSSGYGQTQFSIPFGGGVRYRINRNFDASLEIGWRKTFTDYLDDVSGTYAAAGALTTEQQIYFGGGRDVGGTFDNKGGITRTRAGQFADFDTPGAKRGNESDTDWYIVTGLSLNYILTPRIKNPKFR</sequence>